<keyword evidence="7" id="KW-1185">Reference proteome</keyword>
<dbReference type="InterPro" id="IPR004130">
    <property type="entry name" value="Gpn"/>
</dbReference>
<dbReference type="Pfam" id="PF03029">
    <property type="entry name" value="ATP_bind_1"/>
    <property type="match status" value="1"/>
</dbReference>
<proteinExistence type="inferred from homology"/>
<evidence type="ECO:0000256" key="1">
    <source>
        <dbReference type="ARBA" id="ARBA00005290"/>
    </source>
</evidence>
<keyword evidence="3 5" id="KW-0378">Hydrolase</keyword>
<evidence type="ECO:0000256" key="4">
    <source>
        <dbReference type="ARBA" id="ARBA00023134"/>
    </source>
</evidence>
<dbReference type="GO" id="GO:0005737">
    <property type="term" value="C:cytoplasm"/>
    <property type="evidence" value="ECO:0007669"/>
    <property type="project" value="TreeGrafter"/>
</dbReference>
<dbReference type="GO" id="GO:0003924">
    <property type="term" value="F:GTPase activity"/>
    <property type="evidence" value="ECO:0007669"/>
    <property type="project" value="TreeGrafter"/>
</dbReference>
<sequence>MMQIGLPHVNVLTKADLLKKNSDKLNFSLDYYTDVLNLDYLLDLLDDGPFIKKYKKLNAALVELVQDYSLVCFISLDANGYIYGSGEERTIQALLSCAVGSRRESEQYDADFLMLLWNEDIIMIQFFT</sequence>
<dbReference type="InterPro" id="IPR027417">
    <property type="entry name" value="P-loop_NTPase"/>
</dbReference>
<comment type="caution">
    <text evidence="6">The sequence shown here is derived from an EMBL/GenBank/DDBJ whole genome shotgun (WGS) entry which is preliminary data.</text>
</comment>
<gene>
    <name evidence="6" type="ORF">BDFB_011781</name>
</gene>
<protein>
    <recommendedName>
        <fullName evidence="5">GPN-loop GTPase 2</fullName>
    </recommendedName>
</protein>
<dbReference type="STRING" id="1661398.A0A482VDQ8"/>
<dbReference type="PANTHER" id="PTHR21231:SF3">
    <property type="entry name" value="GPN-LOOP GTPASE 2"/>
    <property type="match status" value="1"/>
</dbReference>
<reference evidence="6 7" key="1">
    <citation type="submission" date="2017-03" db="EMBL/GenBank/DDBJ databases">
        <title>Genome of the blue death feigning beetle - Asbolus verrucosus.</title>
        <authorList>
            <person name="Rider S.D."/>
        </authorList>
    </citation>
    <scope>NUCLEOTIDE SEQUENCE [LARGE SCALE GENOMIC DNA]</scope>
    <source>
        <strain evidence="6">Butters</strain>
        <tissue evidence="6">Head and leg muscle</tissue>
    </source>
</reference>
<dbReference type="GO" id="GO:0005525">
    <property type="term" value="F:GTP binding"/>
    <property type="evidence" value="ECO:0007669"/>
    <property type="project" value="UniProtKB-KW"/>
</dbReference>
<keyword evidence="2 5" id="KW-0547">Nucleotide-binding</keyword>
<dbReference type="EMBL" id="QDEB01109976">
    <property type="protein sequence ID" value="RZB62209.1"/>
    <property type="molecule type" value="Genomic_DNA"/>
</dbReference>
<dbReference type="PANTHER" id="PTHR21231">
    <property type="entry name" value="XPA-BINDING PROTEIN 1-RELATED"/>
    <property type="match status" value="1"/>
</dbReference>
<evidence type="ECO:0000256" key="5">
    <source>
        <dbReference type="RuleBase" id="RU365059"/>
    </source>
</evidence>
<accession>A0A482VDQ8</accession>
<dbReference type="Proteomes" id="UP000292052">
    <property type="component" value="Unassembled WGS sequence"/>
</dbReference>
<dbReference type="AlphaFoldDB" id="A0A482VDQ8"/>
<evidence type="ECO:0000313" key="7">
    <source>
        <dbReference type="Proteomes" id="UP000292052"/>
    </source>
</evidence>
<comment type="function">
    <text evidence="5">Small GTPase required for proper localization of RNA polymerase II and III (RNAPII and RNAPIII). May act at an RNAP assembly step prior to nuclear import.</text>
</comment>
<evidence type="ECO:0000313" key="6">
    <source>
        <dbReference type="EMBL" id="RZB62209.1"/>
    </source>
</evidence>
<dbReference type="Gene3D" id="3.40.50.300">
    <property type="entry name" value="P-loop containing nucleotide triphosphate hydrolases"/>
    <property type="match status" value="1"/>
</dbReference>
<organism evidence="6 7">
    <name type="scientific">Asbolus verrucosus</name>
    <name type="common">Desert ironclad beetle</name>
    <dbReference type="NCBI Taxonomy" id="1661398"/>
    <lineage>
        <taxon>Eukaryota</taxon>
        <taxon>Metazoa</taxon>
        <taxon>Ecdysozoa</taxon>
        <taxon>Arthropoda</taxon>
        <taxon>Hexapoda</taxon>
        <taxon>Insecta</taxon>
        <taxon>Pterygota</taxon>
        <taxon>Neoptera</taxon>
        <taxon>Endopterygota</taxon>
        <taxon>Coleoptera</taxon>
        <taxon>Polyphaga</taxon>
        <taxon>Cucujiformia</taxon>
        <taxon>Tenebrionidae</taxon>
        <taxon>Pimeliinae</taxon>
        <taxon>Asbolus</taxon>
    </lineage>
</organism>
<keyword evidence="4 5" id="KW-0342">GTP-binding</keyword>
<dbReference type="OrthoDB" id="5839at2759"/>
<evidence type="ECO:0000256" key="3">
    <source>
        <dbReference type="ARBA" id="ARBA00022801"/>
    </source>
</evidence>
<comment type="similarity">
    <text evidence="1 5">Belongs to the GPN-loop GTPase family.</text>
</comment>
<name>A0A482VDQ8_ASBVE</name>
<evidence type="ECO:0000256" key="2">
    <source>
        <dbReference type="ARBA" id="ARBA00022741"/>
    </source>
</evidence>
<comment type="subunit">
    <text evidence="5">Binds to RNA polymerase II (RNAPII).</text>
</comment>